<feature type="domain" description="Fatty acid hydroxylase" evidence="8">
    <location>
        <begin position="97"/>
        <end position="229"/>
    </location>
</feature>
<proteinExistence type="predicted"/>
<dbReference type="Pfam" id="PF04116">
    <property type="entry name" value="FA_hydroxylase"/>
    <property type="match status" value="1"/>
</dbReference>
<sequence length="277" mass="30975">MRAMEIFADPARSTLLTLAATGLVFGLLALVMKRGGIVAAIKRSHKEFSTNLGLTLFNLVLLAPLFLVPEGAIRSAIGTPQFLAGFWNSVNQPIALVAAILIFDFVVYWRHRLEHTPLLWAIHATHHADTAMHWLTVMRKHPLSKLLSVCLDVWLLLLLGLPEWAVGGAAFIRSWWGFFIHCDVPWTLGIFGRVLISPAAHRLHHIRDEALMGSNYGNTVTLWDKLFGTYVDPAPHIDCDTGIAEGTRGFVGELLRPFERRYWQRPKQADQTTEAVG</sequence>
<feature type="transmembrane region" description="Helical" evidence="7">
    <location>
        <begin position="12"/>
        <end position="31"/>
    </location>
</feature>
<comment type="subcellular location">
    <subcellularLocation>
        <location evidence="1">Endomembrane system</location>
        <topology evidence="1">Multi-pass membrane protein</topology>
    </subcellularLocation>
</comment>
<protein>
    <submittedName>
        <fullName evidence="9">Sterol desaturase family protein</fullName>
    </submittedName>
</protein>
<evidence type="ECO:0000256" key="1">
    <source>
        <dbReference type="ARBA" id="ARBA00004127"/>
    </source>
</evidence>
<organism evidence="9 10">
    <name type="scientific">Qipengyuania gelatinilytica</name>
    <dbReference type="NCBI Taxonomy" id="2867231"/>
    <lineage>
        <taxon>Bacteria</taxon>
        <taxon>Pseudomonadati</taxon>
        <taxon>Pseudomonadota</taxon>
        <taxon>Alphaproteobacteria</taxon>
        <taxon>Sphingomonadales</taxon>
        <taxon>Erythrobacteraceae</taxon>
        <taxon>Qipengyuania</taxon>
    </lineage>
</organism>
<keyword evidence="3 7" id="KW-1133">Transmembrane helix</keyword>
<keyword evidence="6 7" id="KW-0472">Membrane</keyword>
<accession>A0ABX9A2P2</accession>
<evidence type="ECO:0000313" key="10">
    <source>
        <dbReference type="Proteomes" id="UP000824321"/>
    </source>
</evidence>
<dbReference type="Proteomes" id="UP000824321">
    <property type="component" value="Chromosome"/>
</dbReference>
<keyword evidence="4" id="KW-0560">Oxidoreductase</keyword>
<evidence type="ECO:0000313" key="9">
    <source>
        <dbReference type="EMBL" id="QZD95540.1"/>
    </source>
</evidence>
<dbReference type="EMBL" id="CP081294">
    <property type="protein sequence ID" value="QZD95540.1"/>
    <property type="molecule type" value="Genomic_DNA"/>
</dbReference>
<keyword evidence="10" id="KW-1185">Reference proteome</keyword>
<feature type="transmembrane region" description="Helical" evidence="7">
    <location>
        <begin position="178"/>
        <end position="196"/>
    </location>
</feature>
<keyword evidence="5" id="KW-0443">Lipid metabolism</keyword>
<keyword evidence="2 7" id="KW-0812">Transmembrane</keyword>
<gene>
    <name evidence="9" type="ORF">K3136_02085</name>
</gene>
<name>A0ABX9A2P2_9SPHN</name>
<evidence type="ECO:0000256" key="4">
    <source>
        <dbReference type="ARBA" id="ARBA00023002"/>
    </source>
</evidence>
<evidence type="ECO:0000256" key="6">
    <source>
        <dbReference type="ARBA" id="ARBA00023136"/>
    </source>
</evidence>
<feature type="transmembrane region" description="Helical" evidence="7">
    <location>
        <begin position="52"/>
        <end position="69"/>
    </location>
</feature>
<evidence type="ECO:0000256" key="5">
    <source>
        <dbReference type="ARBA" id="ARBA00023098"/>
    </source>
</evidence>
<dbReference type="InterPro" id="IPR006694">
    <property type="entry name" value="Fatty_acid_hydroxylase"/>
</dbReference>
<evidence type="ECO:0000256" key="2">
    <source>
        <dbReference type="ARBA" id="ARBA00022692"/>
    </source>
</evidence>
<dbReference type="InterPro" id="IPR051689">
    <property type="entry name" value="Sterol_desaturase/TMEM195"/>
</dbReference>
<evidence type="ECO:0000256" key="3">
    <source>
        <dbReference type="ARBA" id="ARBA00022989"/>
    </source>
</evidence>
<reference evidence="9 10" key="1">
    <citation type="submission" date="2021-08" db="EMBL/GenBank/DDBJ databases">
        <title>Comparative Genomics Analysis of the Genus Qipengyuania Reveals Extensive Genetic Diversity and Metabolic Versatility, Including the Description of Fifteen Novel Species.</title>
        <authorList>
            <person name="Liu Y."/>
        </authorList>
    </citation>
    <scope>NUCLEOTIDE SEQUENCE [LARGE SCALE GENOMIC DNA]</scope>
    <source>
        <strain evidence="9 10">1NDH1</strain>
    </source>
</reference>
<dbReference type="PANTHER" id="PTHR21624:SF1">
    <property type="entry name" value="ALKYLGLYCEROL MONOOXYGENASE"/>
    <property type="match status" value="1"/>
</dbReference>
<feature type="transmembrane region" description="Helical" evidence="7">
    <location>
        <begin position="89"/>
        <end position="109"/>
    </location>
</feature>
<evidence type="ECO:0000256" key="7">
    <source>
        <dbReference type="SAM" id="Phobius"/>
    </source>
</evidence>
<feature type="transmembrane region" description="Helical" evidence="7">
    <location>
        <begin position="146"/>
        <end position="172"/>
    </location>
</feature>
<dbReference type="PANTHER" id="PTHR21624">
    <property type="entry name" value="STEROL DESATURASE-RELATED PROTEIN"/>
    <property type="match status" value="1"/>
</dbReference>
<evidence type="ECO:0000259" key="8">
    <source>
        <dbReference type="Pfam" id="PF04116"/>
    </source>
</evidence>